<dbReference type="InterPro" id="IPR007612">
    <property type="entry name" value="LOR"/>
</dbReference>
<dbReference type="EMBL" id="AYYN01000106">
    <property type="protein sequence ID" value="KRM74220.1"/>
    <property type="molecule type" value="Genomic_DNA"/>
</dbReference>
<proteinExistence type="predicted"/>
<dbReference type="PATRIC" id="fig|1423772.3.peg.516"/>
<dbReference type="RefSeq" id="WP_004051613.1">
    <property type="nucleotide sequence ID" value="NZ_AYYN01000106.1"/>
</dbReference>
<dbReference type="AlphaFoldDB" id="A0A0R2BEC2"/>
<name>A0A0R2BEC2_9LACO</name>
<dbReference type="InterPro" id="IPR025659">
    <property type="entry name" value="Tubby-like_C"/>
</dbReference>
<dbReference type="GeneID" id="48466739"/>
<gene>
    <name evidence="1" type="ORF">FC48_GL000472</name>
</gene>
<evidence type="ECO:0000313" key="2">
    <source>
        <dbReference type="Proteomes" id="UP000051612"/>
    </source>
</evidence>
<comment type="caution">
    <text evidence="1">The sequence shown here is derived from an EMBL/GenBank/DDBJ whole genome shotgun (WGS) entry which is preliminary data.</text>
</comment>
<dbReference type="SUPFAM" id="SSF54518">
    <property type="entry name" value="Tubby C-terminal domain-like"/>
    <property type="match status" value="1"/>
</dbReference>
<dbReference type="Proteomes" id="UP000051612">
    <property type="component" value="Unassembled WGS sequence"/>
</dbReference>
<protein>
    <recommendedName>
        <fullName evidence="3">YxjI</fullName>
    </recommendedName>
</protein>
<dbReference type="Pfam" id="PF04525">
    <property type="entry name" value="LOR"/>
    <property type="match status" value="1"/>
</dbReference>
<evidence type="ECO:0000313" key="1">
    <source>
        <dbReference type="EMBL" id="KRM74220.1"/>
    </source>
</evidence>
<accession>A0A0R2BEC2</accession>
<organism evidence="1 2">
    <name type="scientific">Ligilactobacillus murinus DSM 20452 = NBRC 14221</name>
    <dbReference type="NCBI Taxonomy" id="1423772"/>
    <lineage>
        <taxon>Bacteria</taxon>
        <taxon>Bacillati</taxon>
        <taxon>Bacillota</taxon>
        <taxon>Bacilli</taxon>
        <taxon>Lactobacillales</taxon>
        <taxon>Lactobacillaceae</taxon>
        <taxon>Ligilactobacillus</taxon>
    </lineage>
</organism>
<sequence>MRNLYTRRTELSNRGTIRIKDSSGRLIYLLVGKWGLSPGVLSVYNVTGERLAEIKQRTLGFFPKFDLYDRRHHVGSLRRYYGISHEMLFVKGLNWFIIGNLMTFNYKVYHGRQCIMTISEVQTATGNALEFHIAEQADEPLCFCIAAILDYWARLDLKAKNKAYYGKLAW</sequence>
<evidence type="ECO:0008006" key="3">
    <source>
        <dbReference type="Google" id="ProtNLM"/>
    </source>
</evidence>
<reference evidence="1 2" key="1">
    <citation type="journal article" date="2015" name="Genome Announc.">
        <title>Expanding the biotechnology potential of lactobacilli through comparative genomics of 213 strains and associated genera.</title>
        <authorList>
            <person name="Sun Z."/>
            <person name="Harris H.M."/>
            <person name="McCann A."/>
            <person name="Guo C."/>
            <person name="Argimon S."/>
            <person name="Zhang W."/>
            <person name="Yang X."/>
            <person name="Jeffery I.B."/>
            <person name="Cooney J.C."/>
            <person name="Kagawa T.F."/>
            <person name="Liu W."/>
            <person name="Song Y."/>
            <person name="Salvetti E."/>
            <person name="Wrobel A."/>
            <person name="Rasinkangas P."/>
            <person name="Parkhill J."/>
            <person name="Rea M.C."/>
            <person name="O'Sullivan O."/>
            <person name="Ritari J."/>
            <person name="Douillard F.P."/>
            <person name="Paul Ross R."/>
            <person name="Yang R."/>
            <person name="Briner A.E."/>
            <person name="Felis G.E."/>
            <person name="de Vos W.M."/>
            <person name="Barrangou R."/>
            <person name="Klaenhammer T.R."/>
            <person name="Caufield P.W."/>
            <person name="Cui Y."/>
            <person name="Zhang H."/>
            <person name="O'Toole P.W."/>
        </authorList>
    </citation>
    <scope>NUCLEOTIDE SEQUENCE [LARGE SCALE GENOMIC DNA]</scope>
    <source>
        <strain evidence="1 2">DSM 20452</strain>
    </source>
</reference>